<reference evidence="1" key="1">
    <citation type="submission" date="2019-09" db="EMBL/GenBank/DDBJ databases">
        <authorList>
            <person name="Li J."/>
        </authorList>
    </citation>
    <scope>NUCLEOTIDE SEQUENCE [LARGE SCALE GENOMIC DNA]</scope>
    <source>
        <strain evidence="1">JCM 14732</strain>
    </source>
</reference>
<proteinExistence type="predicted"/>
<evidence type="ECO:0000313" key="2">
    <source>
        <dbReference type="Proteomes" id="UP000380867"/>
    </source>
</evidence>
<comment type="caution">
    <text evidence="1">The sequence shown here is derived from an EMBL/GenBank/DDBJ whole genome shotgun (WGS) entry which is preliminary data.</text>
</comment>
<accession>A0A5M4FAT4</accession>
<dbReference type="EMBL" id="SDPQ02000003">
    <property type="protein sequence ID" value="KAA1395454.1"/>
    <property type="molecule type" value="Genomic_DNA"/>
</dbReference>
<keyword evidence="2" id="KW-1185">Reference proteome</keyword>
<name>A0A5M4FAT4_9ACTN</name>
<gene>
    <name evidence="1" type="ORF">ESP70_014955</name>
</gene>
<sequence length="161" mass="17276">MSEADDRSDAWARTAHELVTETASRQISRDIAHLAEIEVDSHGVHAVSPPPGYQAPASGVITTHVLARSRDVPEAAVETRVAVWVAKESNEPAVLLTRVGSDRVLELSASDLEPEPTAQARGQVNDYVAVVIAHMVSALNAAMQRTYGHESEVGEPEYGES</sequence>
<dbReference type="Proteomes" id="UP000380867">
    <property type="component" value="Unassembled WGS sequence"/>
</dbReference>
<organism evidence="1 2">
    <name type="scientific">Aeromicrobium ginsengisoli</name>
    <dbReference type="NCBI Taxonomy" id="363867"/>
    <lineage>
        <taxon>Bacteria</taxon>
        <taxon>Bacillati</taxon>
        <taxon>Actinomycetota</taxon>
        <taxon>Actinomycetes</taxon>
        <taxon>Propionibacteriales</taxon>
        <taxon>Nocardioidaceae</taxon>
        <taxon>Aeromicrobium</taxon>
    </lineage>
</organism>
<evidence type="ECO:0000313" key="1">
    <source>
        <dbReference type="EMBL" id="KAA1395454.1"/>
    </source>
</evidence>
<dbReference type="AlphaFoldDB" id="A0A5M4FAT4"/>
<dbReference type="OrthoDB" id="3745857at2"/>
<dbReference type="RefSeq" id="WP_149690119.1">
    <property type="nucleotide sequence ID" value="NZ_SDPQ02000003.1"/>
</dbReference>
<protein>
    <submittedName>
        <fullName evidence="1">Uncharacterized protein</fullName>
    </submittedName>
</protein>